<proteinExistence type="predicted"/>
<accession>A0A0B6YVP1</accession>
<evidence type="ECO:0000313" key="1">
    <source>
        <dbReference type="EMBL" id="CEK60288.1"/>
    </source>
</evidence>
<reference evidence="1" key="1">
    <citation type="submission" date="2014-12" db="EMBL/GenBank/DDBJ databases">
        <title>Insight into the proteome of Arion vulgaris.</title>
        <authorList>
            <person name="Aradska J."/>
            <person name="Bulat T."/>
            <person name="Smidak R."/>
            <person name="Sarate P."/>
            <person name="Gangsoo J."/>
            <person name="Sialana F."/>
            <person name="Bilban M."/>
            <person name="Lubec G."/>
        </authorList>
    </citation>
    <scope>NUCLEOTIDE SEQUENCE</scope>
    <source>
        <tissue evidence="1">Skin</tissue>
    </source>
</reference>
<name>A0A0B6YVP1_9EUPU</name>
<sequence>GGISDNYGGISDNYGDISANYRGKRLRWHGHLYRMSPSILANRSLQRTANGRK</sequence>
<organism evidence="1">
    <name type="scientific">Arion vulgaris</name>
    <dbReference type="NCBI Taxonomy" id="1028688"/>
    <lineage>
        <taxon>Eukaryota</taxon>
        <taxon>Metazoa</taxon>
        <taxon>Spiralia</taxon>
        <taxon>Lophotrochozoa</taxon>
        <taxon>Mollusca</taxon>
        <taxon>Gastropoda</taxon>
        <taxon>Heterobranchia</taxon>
        <taxon>Euthyneura</taxon>
        <taxon>Panpulmonata</taxon>
        <taxon>Eupulmonata</taxon>
        <taxon>Stylommatophora</taxon>
        <taxon>Helicina</taxon>
        <taxon>Arionoidea</taxon>
        <taxon>Arionidae</taxon>
        <taxon>Arion</taxon>
    </lineage>
</organism>
<dbReference type="EMBL" id="HACG01013423">
    <property type="protein sequence ID" value="CEK60288.1"/>
    <property type="molecule type" value="Transcribed_RNA"/>
</dbReference>
<feature type="non-terminal residue" evidence="1">
    <location>
        <position position="1"/>
    </location>
</feature>
<protein>
    <submittedName>
        <fullName evidence="1">Uncharacterized protein</fullName>
    </submittedName>
</protein>
<gene>
    <name evidence="1" type="primary">ORF38975</name>
</gene>
<dbReference type="AlphaFoldDB" id="A0A0B6YVP1"/>